<evidence type="ECO:0000313" key="2">
    <source>
        <dbReference type="EMBL" id="RXS72552.1"/>
    </source>
</evidence>
<proteinExistence type="predicted"/>
<organism evidence="2 3">
    <name type="scientific">Blautia faecicola</name>
    <dbReference type="NCBI Taxonomy" id="2509240"/>
    <lineage>
        <taxon>Bacteria</taxon>
        <taxon>Bacillati</taxon>
        <taxon>Bacillota</taxon>
        <taxon>Clostridia</taxon>
        <taxon>Lachnospirales</taxon>
        <taxon>Lachnospiraceae</taxon>
        <taxon>Blautia</taxon>
    </lineage>
</organism>
<evidence type="ECO:0000256" key="1">
    <source>
        <dbReference type="SAM" id="MobiDB-lite"/>
    </source>
</evidence>
<dbReference type="InterPro" id="IPR023833">
    <property type="entry name" value="Signal_pept_SipW-depend-type"/>
</dbReference>
<reference evidence="2 3" key="1">
    <citation type="submission" date="2019-01" db="EMBL/GenBank/DDBJ databases">
        <title>Blautia sp. nov. KGMB01111 isolated human feces.</title>
        <authorList>
            <person name="Park J.-E."/>
            <person name="Kim J.-S."/>
            <person name="Park S.-H."/>
        </authorList>
    </citation>
    <scope>NUCLEOTIDE SEQUENCE [LARGE SCALE GENOMIC DNA]</scope>
    <source>
        <strain evidence="2 3">KGMB01111</strain>
    </source>
</reference>
<dbReference type="OrthoDB" id="1827788at2"/>
<sequence length="286" mass="31516">MICEETSMKRNKMVATGAICGLVAAMTIGGTMAYLTDSEQTSNTFTVGKVKIDLEEPKWDTTDDNNNKVPDVAEKLVPNQEVAKNPQVENTGSNNAVVFMKVTVPTKFVTKVSDDGTVDPEGRKSQEIIYFKNARDAQSKEENNFDTKWQEIVAEETADTGATAAKDGVRTYVFGYKTKVTPGETTSTLFDKIQMKNVIEDEILDNVANDIKVEAYAIQAEEVLDKTGADLTDDLTVDNMKTIYDIFVKQSTSYDESKAATTEHDYAGDEKDANINNSKDLHGNDL</sequence>
<dbReference type="Proteomes" id="UP000290106">
    <property type="component" value="Unassembled WGS sequence"/>
</dbReference>
<dbReference type="AlphaFoldDB" id="A0A4V1NRE2"/>
<feature type="region of interest" description="Disordered" evidence="1">
    <location>
        <begin position="254"/>
        <end position="286"/>
    </location>
</feature>
<name>A0A4V1NRE2_9FIRM</name>
<dbReference type="Pfam" id="PF12389">
    <property type="entry name" value="Peptidase_M73"/>
    <property type="match status" value="1"/>
</dbReference>
<dbReference type="InterPro" id="IPR022121">
    <property type="entry name" value="Peptidase_M73_camelysin"/>
</dbReference>
<feature type="compositionally biased region" description="Basic and acidic residues" evidence="1">
    <location>
        <begin position="255"/>
        <end position="286"/>
    </location>
</feature>
<evidence type="ECO:0008006" key="4">
    <source>
        <dbReference type="Google" id="ProtNLM"/>
    </source>
</evidence>
<dbReference type="NCBIfam" id="TIGR04088">
    <property type="entry name" value="cognate_SipW"/>
    <property type="match status" value="1"/>
</dbReference>
<keyword evidence="3" id="KW-1185">Reference proteome</keyword>
<accession>A0A4V1NRE2</accession>
<gene>
    <name evidence="2" type="ORF">ETP43_16360</name>
</gene>
<comment type="caution">
    <text evidence="2">The sequence shown here is derived from an EMBL/GenBank/DDBJ whole genome shotgun (WGS) entry which is preliminary data.</text>
</comment>
<dbReference type="EMBL" id="SDKC01000002">
    <property type="protein sequence ID" value="RXS72552.1"/>
    <property type="molecule type" value="Genomic_DNA"/>
</dbReference>
<protein>
    <recommendedName>
        <fullName evidence="4">Camelysin metallo-endopeptidase</fullName>
    </recommendedName>
</protein>
<evidence type="ECO:0000313" key="3">
    <source>
        <dbReference type="Proteomes" id="UP000290106"/>
    </source>
</evidence>